<evidence type="ECO:0000259" key="4">
    <source>
        <dbReference type="Pfam" id="PF00171"/>
    </source>
</evidence>
<organism evidence="5 6">
    <name type="scientific">Pigmentiphaga soli</name>
    <dbReference type="NCBI Taxonomy" id="1007095"/>
    <lineage>
        <taxon>Bacteria</taxon>
        <taxon>Pseudomonadati</taxon>
        <taxon>Pseudomonadota</taxon>
        <taxon>Betaproteobacteria</taxon>
        <taxon>Burkholderiales</taxon>
        <taxon>Alcaligenaceae</taxon>
        <taxon>Pigmentiphaga</taxon>
    </lineage>
</organism>
<dbReference type="Gene3D" id="3.40.309.10">
    <property type="entry name" value="Aldehyde Dehydrogenase, Chain A, domain 2"/>
    <property type="match status" value="1"/>
</dbReference>
<dbReference type="PANTHER" id="PTHR11699">
    <property type="entry name" value="ALDEHYDE DEHYDROGENASE-RELATED"/>
    <property type="match status" value="1"/>
</dbReference>
<feature type="active site" evidence="2">
    <location>
        <position position="262"/>
    </location>
</feature>
<dbReference type="SUPFAM" id="SSF53720">
    <property type="entry name" value="ALDH-like"/>
    <property type="match status" value="1"/>
</dbReference>
<dbReference type="Gene3D" id="3.40.605.10">
    <property type="entry name" value="Aldehyde Dehydrogenase, Chain A, domain 1"/>
    <property type="match status" value="1"/>
</dbReference>
<comment type="caution">
    <text evidence="5">The sequence shown here is derived from an EMBL/GenBank/DDBJ whole genome shotgun (WGS) entry which is preliminary data.</text>
</comment>
<dbReference type="InterPro" id="IPR016161">
    <property type="entry name" value="Ald_DH/histidinol_DH"/>
</dbReference>
<dbReference type="PROSITE" id="PS00687">
    <property type="entry name" value="ALDEHYDE_DEHYDR_GLU"/>
    <property type="match status" value="1"/>
</dbReference>
<keyword evidence="1 3" id="KW-0560">Oxidoreductase</keyword>
<reference evidence="6" key="1">
    <citation type="journal article" date="2019" name="Int. J. Syst. Evol. Microbiol.">
        <title>The Global Catalogue of Microorganisms (GCM) 10K type strain sequencing project: providing services to taxonomists for standard genome sequencing and annotation.</title>
        <authorList>
            <consortium name="The Broad Institute Genomics Platform"/>
            <consortium name="The Broad Institute Genome Sequencing Center for Infectious Disease"/>
            <person name="Wu L."/>
            <person name="Ma J."/>
        </authorList>
    </citation>
    <scope>NUCLEOTIDE SEQUENCE [LARGE SCALE GENOMIC DNA]</scope>
    <source>
        <strain evidence="6">JCM 17666</strain>
    </source>
</reference>
<protein>
    <submittedName>
        <fullName evidence="5">Aldehyde dehydrogenase family protein</fullName>
    </submittedName>
</protein>
<evidence type="ECO:0000256" key="2">
    <source>
        <dbReference type="PROSITE-ProRule" id="PRU10007"/>
    </source>
</evidence>
<evidence type="ECO:0000256" key="3">
    <source>
        <dbReference type="RuleBase" id="RU003345"/>
    </source>
</evidence>
<comment type="similarity">
    <text evidence="3">Belongs to the aldehyde dehydrogenase family.</text>
</comment>
<dbReference type="InterPro" id="IPR015590">
    <property type="entry name" value="Aldehyde_DH_dom"/>
</dbReference>
<dbReference type="Pfam" id="PF00171">
    <property type="entry name" value="Aldedh"/>
    <property type="match status" value="1"/>
</dbReference>
<feature type="domain" description="Aldehyde dehydrogenase" evidence="4">
    <location>
        <begin position="27"/>
        <end position="488"/>
    </location>
</feature>
<dbReference type="EMBL" id="BAABFO010000006">
    <property type="protein sequence ID" value="GAA4328882.1"/>
    <property type="molecule type" value="Genomic_DNA"/>
</dbReference>
<dbReference type="InterPro" id="IPR016163">
    <property type="entry name" value="Ald_DH_C"/>
</dbReference>
<evidence type="ECO:0000256" key="1">
    <source>
        <dbReference type="ARBA" id="ARBA00023002"/>
    </source>
</evidence>
<dbReference type="InterPro" id="IPR029510">
    <property type="entry name" value="Ald_DH_CS_GLU"/>
</dbReference>
<keyword evidence="6" id="KW-1185">Reference proteome</keyword>
<dbReference type="Proteomes" id="UP001501671">
    <property type="component" value="Unassembled WGS sequence"/>
</dbReference>
<accession>A0ABP8GRL5</accession>
<dbReference type="InterPro" id="IPR016162">
    <property type="entry name" value="Ald_DH_N"/>
</dbReference>
<evidence type="ECO:0000313" key="6">
    <source>
        <dbReference type="Proteomes" id="UP001501671"/>
    </source>
</evidence>
<evidence type="ECO:0000313" key="5">
    <source>
        <dbReference type="EMBL" id="GAA4328882.1"/>
    </source>
</evidence>
<proteinExistence type="inferred from homology"/>
<gene>
    <name evidence="5" type="ORF">GCM10023144_15120</name>
</gene>
<dbReference type="RefSeq" id="WP_345247940.1">
    <property type="nucleotide sequence ID" value="NZ_BAABFO010000006.1"/>
</dbReference>
<name>A0ABP8GRL5_9BURK</name>
<sequence length="494" mass="53122">MDTREKTSSSNEHAIRAQYEHLIGGEWTAPAAGRYFEGYDPSTGDPLGRYARGDAQDVDRAVRAADAGFRQWAALDPHRRGQILNHAAQLVRRNKARLVHLETLDTGKPLKTSASDVEACARYFEFYAGIADKIHGETLPAPGGNLVYTLREPYGVTAHITPWNSPISQAARGIAPALAAGNSIVVKPAEQTCLTTFELAQLCIEAGVPAQAFNVVTGFGEEAGQALVDHPLVRKINFTGSVETGRSVMRGAAQRICPVGLELGGKSPFIVFADADLDEAARRAAQTVIQNAGQSCSAGMRQLVERPVLQAFTDRLVANLKAVTIGPGIDDPNMGPLVSEEQMQRVLGYIETGKREGARLAYGGQRLREGRLAGGCFVQPTVFTEVDNAMTIAREEIFGPVACLIPFDGEDEALRIANDSEYGLAAGVWTADIGRAHRMAARIQAGQVCINSYLGVNVEAPFGGYRNSGIGREKGVEAVHHYTQLKTVMLPTAR</sequence>